<sequence length="371" mass="42723">MNFFITSGIPFLVPILHTAKSFPSKAGANYDVITHSFKLRDVVNGGNGFMLVNESVEQETLSHNLRMTAELMDLMSSTSSVDHPVCQDCCESLLSTLENELEKVESDLRDYNVLRNKLRLEEKNRHSTVGRAEMNDMIKKLDEMKENEKDLLLELKRLQIEEEVADRELAELEKERDGLVSEEQRYLKEYAKYKQETLCLEDETRSVECQLRYAQTQLEKVRNTTVFSAAFHIWIANDFGVINGFRLGRLYEQPVEWWEINAAWGQTALLLSSMAAKRSFVFNKYKIVPYGNFSCIKIIDDNKTLNLYGSGSFRTGIFSDRSFDQGMVAFLDCLQQLKAEMERTDDLRLPHGIDKDKGRIDDGVGNWYSIK</sequence>
<dbReference type="EMBL" id="OA882272">
    <property type="protein sequence ID" value="CAD7274335.1"/>
    <property type="molecule type" value="Genomic_DNA"/>
</dbReference>
<name>A0A7R9BID6_9CRUS</name>
<comment type="similarity">
    <text evidence="1">Belongs to the beclin family.</text>
</comment>
<reference evidence="5" key="1">
    <citation type="submission" date="2020-11" db="EMBL/GenBank/DDBJ databases">
        <authorList>
            <person name="Tran Van P."/>
        </authorList>
    </citation>
    <scope>NUCLEOTIDE SEQUENCE</scope>
</reference>
<dbReference type="Gene3D" id="1.10.418.40">
    <property type="entry name" value="Autophagy protein 6/Beclin 1"/>
    <property type="match status" value="1"/>
</dbReference>
<dbReference type="GO" id="GO:0000045">
    <property type="term" value="P:autophagosome assembly"/>
    <property type="evidence" value="ECO:0007669"/>
    <property type="project" value="TreeGrafter"/>
</dbReference>
<proteinExistence type="inferred from homology"/>
<organism evidence="5">
    <name type="scientific">Notodromas monacha</name>
    <dbReference type="NCBI Taxonomy" id="399045"/>
    <lineage>
        <taxon>Eukaryota</taxon>
        <taxon>Metazoa</taxon>
        <taxon>Ecdysozoa</taxon>
        <taxon>Arthropoda</taxon>
        <taxon>Crustacea</taxon>
        <taxon>Oligostraca</taxon>
        <taxon>Ostracoda</taxon>
        <taxon>Podocopa</taxon>
        <taxon>Podocopida</taxon>
        <taxon>Cypridocopina</taxon>
        <taxon>Cypridoidea</taxon>
        <taxon>Cyprididae</taxon>
        <taxon>Notodromas</taxon>
    </lineage>
</organism>
<evidence type="ECO:0000259" key="3">
    <source>
        <dbReference type="Pfam" id="PF04111"/>
    </source>
</evidence>
<evidence type="ECO:0000259" key="4">
    <source>
        <dbReference type="Pfam" id="PF17675"/>
    </source>
</evidence>
<keyword evidence="2" id="KW-0175">Coiled coil</keyword>
<evidence type="ECO:0000313" key="6">
    <source>
        <dbReference type="Proteomes" id="UP000678499"/>
    </source>
</evidence>
<evidence type="ECO:0000256" key="1">
    <source>
        <dbReference type="ARBA" id="ARBA00005965"/>
    </source>
</evidence>
<dbReference type="GO" id="GO:0000423">
    <property type="term" value="P:mitophagy"/>
    <property type="evidence" value="ECO:0007669"/>
    <property type="project" value="TreeGrafter"/>
</dbReference>
<feature type="domain" description="Atg6/beclin coiled-coil" evidence="4">
    <location>
        <begin position="84"/>
        <end position="218"/>
    </location>
</feature>
<feature type="coiled-coil region" evidence="2">
    <location>
        <begin position="87"/>
        <end position="189"/>
    </location>
</feature>
<dbReference type="InterPro" id="IPR038274">
    <property type="entry name" value="Atg6/Beclin_C_sf"/>
</dbReference>
<dbReference type="PANTHER" id="PTHR12768:SF4">
    <property type="entry name" value="BECLIN-1"/>
    <property type="match status" value="1"/>
</dbReference>
<dbReference type="GO" id="GO:0034272">
    <property type="term" value="C:phosphatidylinositol 3-kinase complex, class III, type II"/>
    <property type="evidence" value="ECO:0007669"/>
    <property type="project" value="TreeGrafter"/>
</dbReference>
<dbReference type="GO" id="GO:0034271">
    <property type="term" value="C:phosphatidylinositol 3-kinase complex, class III, type I"/>
    <property type="evidence" value="ECO:0007669"/>
    <property type="project" value="TreeGrafter"/>
</dbReference>
<dbReference type="Pfam" id="PF04111">
    <property type="entry name" value="APG6"/>
    <property type="match status" value="1"/>
</dbReference>
<dbReference type="GO" id="GO:0000407">
    <property type="term" value="C:phagophore assembly site"/>
    <property type="evidence" value="ECO:0007669"/>
    <property type="project" value="TreeGrafter"/>
</dbReference>
<evidence type="ECO:0000256" key="2">
    <source>
        <dbReference type="SAM" id="Coils"/>
    </source>
</evidence>
<dbReference type="Pfam" id="PF17675">
    <property type="entry name" value="APG6_N"/>
    <property type="match status" value="1"/>
</dbReference>
<protein>
    <recommendedName>
        <fullName evidence="7">Autophagy-related protein 6</fullName>
    </recommendedName>
</protein>
<dbReference type="GO" id="GO:0030674">
    <property type="term" value="F:protein-macromolecule adaptor activity"/>
    <property type="evidence" value="ECO:0007669"/>
    <property type="project" value="TreeGrafter"/>
</dbReference>
<keyword evidence="6" id="KW-1185">Reference proteome</keyword>
<dbReference type="InterPro" id="IPR041691">
    <property type="entry name" value="Atg6/beclin_CC"/>
</dbReference>
<dbReference type="PANTHER" id="PTHR12768">
    <property type="entry name" value="BECLIN 1"/>
    <property type="match status" value="1"/>
</dbReference>
<accession>A0A7R9BID6</accession>
<evidence type="ECO:0008006" key="7">
    <source>
        <dbReference type="Google" id="ProtNLM"/>
    </source>
</evidence>
<dbReference type="GO" id="GO:0045324">
    <property type="term" value="P:late endosome to vacuole transport"/>
    <property type="evidence" value="ECO:0007669"/>
    <property type="project" value="TreeGrafter"/>
</dbReference>
<feature type="domain" description="Atg6 BARA" evidence="3">
    <location>
        <begin position="222"/>
        <end position="370"/>
    </location>
</feature>
<dbReference type="EMBL" id="CAJPEX010000235">
    <property type="protein sequence ID" value="CAG0914487.1"/>
    <property type="molecule type" value="Genomic_DNA"/>
</dbReference>
<dbReference type="GO" id="GO:0006995">
    <property type="term" value="P:cellular response to nitrogen starvation"/>
    <property type="evidence" value="ECO:0007669"/>
    <property type="project" value="TreeGrafter"/>
</dbReference>
<dbReference type="OrthoDB" id="20368at2759"/>
<dbReference type="AlphaFoldDB" id="A0A7R9BID6"/>
<dbReference type="InterPro" id="IPR007243">
    <property type="entry name" value="Atg6/Beclin"/>
</dbReference>
<dbReference type="GO" id="GO:0043548">
    <property type="term" value="F:phosphatidylinositol 3-kinase binding"/>
    <property type="evidence" value="ECO:0007669"/>
    <property type="project" value="TreeGrafter"/>
</dbReference>
<evidence type="ECO:0000313" key="5">
    <source>
        <dbReference type="EMBL" id="CAD7274335.1"/>
    </source>
</evidence>
<dbReference type="Proteomes" id="UP000678499">
    <property type="component" value="Unassembled WGS sequence"/>
</dbReference>
<gene>
    <name evidence="5" type="ORF">NMOB1V02_LOCUS2174</name>
</gene>
<dbReference type="InterPro" id="IPR040455">
    <property type="entry name" value="Atg6_BARA"/>
</dbReference>